<sequence length="228" mass="23746">MTDETATPAKKMTRRTMVLIVAAVIAVLALGVGLAVTLTNQPAPPVASEPTPSASPTASATPTTSPTAVPTPTPTEEPGAPLPSDCLSIYSAEFLKVWADVELNDPALDDVGISRFDAVEAARQSLPGIECRWGVPTEGGMSTAVNSTTSAEKDALVAAALEDGFSCEDRESITVCAISNGPNADDAEGWVVSEELYFRDGLVVTTWRASTVGSMTDSTQPVYSTLWP</sequence>
<reference evidence="2 3" key="1">
    <citation type="submission" date="2018-10" db="EMBL/GenBank/DDBJ databases">
        <authorList>
            <person name="Li J."/>
        </authorList>
    </citation>
    <scope>NUCLEOTIDE SEQUENCE [LARGE SCALE GENOMIC DNA]</scope>
    <source>
        <strain evidence="2 3">CCTCC AB209002</strain>
    </source>
</reference>
<gene>
    <name evidence="2" type="ORF">D9V29_14685</name>
</gene>
<dbReference type="RefSeq" id="WP_147436310.1">
    <property type="nucleotide sequence ID" value="NZ_BMXM01000010.1"/>
</dbReference>
<keyword evidence="3" id="KW-1185">Reference proteome</keyword>
<name>A0A3L6ZLL7_9MICO</name>
<feature type="region of interest" description="Disordered" evidence="1">
    <location>
        <begin position="43"/>
        <end position="83"/>
    </location>
</feature>
<evidence type="ECO:0000313" key="2">
    <source>
        <dbReference type="EMBL" id="RLP67872.1"/>
    </source>
</evidence>
<dbReference type="Proteomes" id="UP000270299">
    <property type="component" value="Unassembled WGS sequence"/>
</dbReference>
<feature type="compositionally biased region" description="Low complexity" evidence="1">
    <location>
        <begin position="48"/>
        <end position="68"/>
    </location>
</feature>
<evidence type="ECO:0000256" key="1">
    <source>
        <dbReference type="SAM" id="MobiDB-lite"/>
    </source>
</evidence>
<evidence type="ECO:0000313" key="3">
    <source>
        <dbReference type="Proteomes" id="UP000270299"/>
    </source>
</evidence>
<accession>A0A3L6ZLL7</accession>
<protein>
    <recommendedName>
        <fullName evidence="4">DUF3558 domain-containing protein</fullName>
    </recommendedName>
</protein>
<evidence type="ECO:0008006" key="4">
    <source>
        <dbReference type="Google" id="ProtNLM"/>
    </source>
</evidence>
<comment type="caution">
    <text evidence="2">The sequence shown here is derived from an EMBL/GenBank/DDBJ whole genome shotgun (WGS) entry which is preliminary data.</text>
</comment>
<proteinExistence type="predicted"/>
<dbReference type="OrthoDB" id="5108077at2"/>
<organism evidence="2 3">
    <name type="scientific">Mycetocola manganoxydans</name>
    <dbReference type="NCBI Taxonomy" id="699879"/>
    <lineage>
        <taxon>Bacteria</taxon>
        <taxon>Bacillati</taxon>
        <taxon>Actinomycetota</taxon>
        <taxon>Actinomycetes</taxon>
        <taxon>Micrococcales</taxon>
        <taxon>Microbacteriaceae</taxon>
        <taxon>Mycetocola</taxon>
    </lineage>
</organism>
<dbReference type="EMBL" id="RCUV01000026">
    <property type="protein sequence ID" value="RLP67872.1"/>
    <property type="molecule type" value="Genomic_DNA"/>
</dbReference>
<dbReference type="AlphaFoldDB" id="A0A3L6ZLL7"/>